<dbReference type="PANTHER" id="PTHR31623">
    <property type="entry name" value="F21J9.9"/>
    <property type="match status" value="1"/>
</dbReference>
<dbReference type="InterPro" id="IPR023213">
    <property type="entry name" value="CAT-like_dom_sf"/>
</dbReference>
<dbReference type="EMBL" id="JBCGBO010000024">
    <property type="protein sequence ID" value="KAK9181873.1"/>
    <property type="molecule type" value="Genomic_DNA"/>
</dbReference>
<sequence length="487" mass="54668">MVIGYNRHKYLSFCLGRQQNLLDLKYRGSYLHHAYQSTRSLAKQLIANSRIQKMSGAVEVEILSKETIKPSFPTPHQLRNFQLSILDQIALPVYISNIFLYKANDEDDGDLDTKTERISQRLKSSLSETLAQFYPFAGKIKDEVSIECNDDGVEYVEARANGLLSEYLQKPDQNILKEFHPFDTENPIGSTGPILIVQVTFFKCGGVALEISSSHKLIDGMSLATFINIWAATARAQSSKAIMVPEFVTASIFPPSEFFVAFPVHLSRCEQIRFVFDPSKINELKAKVASASVPKPSRVEALTALIWKCARDVSGSTRGSTRASLLVHAVNLRTLVVPPLPNNSVGNNVGYLSAQTSDKEIELHELVCILRKAKAEFSKNGLQNLLETKSIFNIPESIKDKLERDEIDFFTFSSVLRFPFYEAAEFGWGKPLHVTFPNYVFPNLFLLIDTKDGEGIEALVTLRTEDMALFERNQELLEFATVNPPIN</sequence>
<comment type="similarity">
    <text evidence="1">Belongs to the plant acyltransferase family.</text>
</comment>
<proteinExistence type="inferred from homology"/>
<evidence type="ECO:0000256" key="1">
    <source>
        <dbReference type="ARBA" id="ARBA00009861"/>
    </source>
</evidence>
<organism evidence="4 5">
    <name type="scientific">Citrus x changshan-huyou</name>
    <dbReference type="NCBI Taxonomy" id="2935761"/>
    <lineage>
        <taxon>Eukaryota</taxon>
        <taxon>Viridiplantae</taxon>
        <taxon>Streptophyta</taxon>
        <taxon>Embryophyta</taxon>
        <taxon>Tracheophyta</taxon>
        <taxon>Spermatophyta</taxon>
        <taxon>Magnoliopsida</taxon>
        <taxon>eudicotyledons</taxon>
        <taxon>Gunneridae</taxon>
        <taxon>Pentapetalae</taxon>
        <taxon>rosids</taxon>
        <taxon>malvids</taxon>
        <taxon>Sapindales</taxon>
        <taxon>Rutaceae</taxon>
        <taxon>Aurantioideae</taxon>
        <taxon>Citrus</taxon>
    </lineage>
</organism>
<dbReference type="Pfam" id="PF02458">
    <property type="entry name" value="Transferase"/>
    <property type="match status" value="1"/>
</dbReference>
<keyword evidence="2" id="KW-0808">Transferase</keyword>
<evidence type="ECO:0000313" key="5">
    <source>
        <dbReference type="Proteomes" id="UP001428341"/>
    </source>
</evidence>
<comment type="caution">
    <text evidence="4">The sequence shown here is derived from an EMBL/GenBank/DDBJ whole genome shotgun (WGS) entry which is preliminary data.</text>
</comment>
<evidence type="ECO:0008006" key="6">
    <source>
        <dbReference type="Google" id="ProtNLM"/>
    </source>
</evidence>
<name>A0AAP0LRP0_9ROSI</name>
<dbReference type="GO" id="GO:0016746">
    <property type="term" value="F:acyltransferase activity"/>
    <property type="evidence" value="ECO:0007669"/>
    <property type="project" value="UniProtKB-KW"/>
</dbReference>
<dbReference type="AlphaFoldDB" id="A0AAP0LRP0"/>
<evidence type="ECO:0000313" key="4">
    <source>
        <dbReference type="EMBL" id="KAK9181873.1"/>
    </source>
</evidence>
<reference evidence="4 5" key="1">
    <citation type="submission" date="2024-05" db="EMBL/GenBank/DDBJ databases">
        <title>Haplotype-resolved chromosome-level genome assembly of Huyou (Citrus changshanensis).</title>
        <authorList>
            <person name="Miao C."/>
            <person name="Chen W."/>
            <person name="Wu Y."/>
            <person name="Wang L."/>
            <person name="Zhao S."/>
            <person name="Grierson D."/>
            <person name="Xu C."/>
            <person name="Chen K."/>
        </authorList>
    </citation>
    <scope>NUCLEOTIDE SEQUENCE [LARGE SCALE GENOMIC DNA]</scope>
    <source>
        <strain evidence="4">01-14</strain>
        <tissue evidence="4">Leaf</tissue>
    </source>
</reference>
<accession>A0AAP0LRP0</accession>
<dbReference type="Gene3D" id="3.30.559.10">
    <property type="entry name" value="Chloramphenicol acetyltransferase-like domain"/>
    <property type="match status" value="2"/>
</dbReference>
<keyword evidence="3" id="KW-0012">Acyltransferase</keyword>
<protein>
    <recommendedName>
        <fullName evidence="6">BAHD acyltransferase</fullName>
    </recommendedName>
</protein>
<keyword evidence="5" id="KW-1185">Reference proteome</keyword>
<gene>
    <name evidence="4" type="ORF">WN944_025014</name>
</gene>
<evidence type="ECO:0000256" key="3">
    <source>
        <dbReference type="ARBA" id="ARBA00023315"/>
    </source>
</evidence>
<evidence type="ECO:0000256" key="2">
    <source>
        <dbReference type="ARBA" id="ARBA00022679"/>
    </source>
</evidence>
<dbReference type="Proteomes" id="UP001428341">
    <property type="component" value="Unassembled WGS sequence"/>
</dbReference>
<dbReference type="PANTHER" id="PTHR31623:SF110">
    <property type="entry name" value="VINORINE SYNTHASE-LIKE"/>
    <property type="match status" value="1"/>
</dbReference>